<dbReference type="Gene3D" id="3.30.710.10">
    <property type="entry name" value="Potassium Channel Kv1.1, Chain A"/>
    <property type="match status" value="1"/>
</dbReference>
<dbReference type="Proteomes" id="UP000186922">
    <property type="component" value="Unassembled WGS sequence"/>
</dbReference>
<sequence>MADASTTLNYVLPKDGSPGICDYSSPCVLLPSDTFIRIAYLRERMEESDNLKVRAEVECSMLDSTSFQESFRRLHESPVGRDFTLVSSDGTEELVHKAILIARSPVFSAVFESNLSESQTGRCTIDDVASSVLDVLVKYMYCSCSDKDVTEKAKEVLLAADKYQLRTEQCELNLIGQLAEGNIVDMLLLTDGVAAPALRDASFRYLKTNSTAVKSAGVIKSLCEQGSPQLVAEIVTYLLPA</sequence>
<protein>
    <recommendedName>
        <fullName evidence="1">BTB domain-containing protein</fullName>
    </recommendedName>
</protein>
<evidence type="ECO:0000313" key="3">
    <source>
        <dbReference type="Proteomes" id="UP000186922"/>
    </source>
</evidence>
<proteinExistence type="predicted"/>
<gene>
    <name evidence="2" type="primary">RvY_10123-1</name>
    <name evidence="2" type="synonym">RvY_10123.1</name>
    <name evidence="2" type="ORF">RvY_10123</name>
</gene>
<dbReference type="SMART" id="SM00225">
    <property type="entry name" value="BTB"/>
    <property type="match status" value="1"/>
</dbReference>
<reference evidence="2 3" key="1">
    <citation type="journal article" date="2016" name="Nat. Commun.">
        <title>Extremotolerant tardigrade genome and improved radiotolerance of human cultured cells by tardigrade-unique protein.</title>
        <authorList>
            <person name="Hashimoto T."/>
            <person name="Horikawa D.D."/>
            <person name="Saito Y."/>
            <person name="Kuwahara H."/>
            <person name="Kozuka-Hata H."/>
            <person name="Shin-I T."/>
            <person name="Minakuchi Y."/>
            <person name="Ohishi K."/>
            <person name="Motoyama A."/>
            <person name="Aizu T."/>
            <person name="Enomoto A."/>
            <person name="Kondo K."/>
            <person name="Tanaka S."/>
            <person name="Hara Y."/>
            <person name="Koshikawa S."/>
            <person name="Sagara H."/>
            <person name="Miura T."/>
            <person name="Yokobori S."/>
            <person name="Miyagawa K."/>
            <person name="Suzuki Y."/>
            <person name="Kubo T."/>
            <person name="Oyama M."/>
            <person name="Kohara Y."/>
            <person name="Fujiyama A."/>
            <person name="Arakawa K."/>
            <person name="Katayama T."/>
            <person name="Toyoda A."/>
            <person name="Kunieda T."/>
        </authorList>
    </citation>
    <scope>NUCLEOTIDE SEQUENCE [LARGE SCALE GENOMIC DNA]</scope>
    <source>
        <strain evidence="2 3">YOKOZUNA-1</strain>
    </source>
</reference>
<dbReference type="InterPro" id="IPR011333">
    <property type="entry name" value="SKP1/BTB/POZ_sf"/>
</dbReference>
<keyword evidence="3" id="KW-1185">Reference proteome</keyword>
<dbReference type="InterPro" id="IPR000210">
    <property type="entry name" value="BTB/POZ_dom"/>
</dbReference>
<dbReference type="SUPFAM" id="SSF54695">
    <property type="entry name" value="POZ domain"/>
    <property type="match status" value="1"/>
</dbReference>
<dbReference type="Pfam" id="PF00651">
    <property type="entry name" value="BTB"/>
    <property type="match status" value="1"/>
</dbReference>
<evidence type="ECO:0000259" key="1">
    <source>
        <dbReference type="PROSITE" id="PS50097"/>
    </source>
</evidence>
<name>A0A1D1VH37_RAMVA</name>
<dbReference type="PANTHER" id="PTHR24413">
    <property type="entry name" value="SPECKLE-TYPE POZ PROTEIN"/>
    <property type="match status" value="1"/>
</dbReference>
<organism evidence="2 3">
    <name type="scientific">Ramazzottius varieornatus</name>
    <name type="common">Water bear</name>
    <name type="synonym">Tardigrade</name>
    <dbReference type="NCBI Taxonomy" id="947166"/>
    <lineage>
        <taxon>Eukaryota</taxon>
        <taxon>Metazoa</taxon>
        <taxon>Ecdysozoa</taxon>
        <taxon>Tardigrada</taxon>
        <taxon>Eutardigrada</taxon>
        <taxon>Parachela</taxon>
        <taxon>Hypsibioidea</taxon>
        <taxon>Ramazzottiidae</taxon>
        <taxon>Ramazzottius</taxon>
    </lineage>
</organism>
<dbReference type="CDD" id="cd18186">
    <property type="entry name" value="BTB_POZ_ZBTB_KLHL-like"/>
    <property type="match status" value="1"/>
</dbReference>
<dbReference type="PROSITE" id="PS50097">
    <property type="entry name" value="BTB"/>
    <property type="match status" value="1"/>
</dbReference>
<dbReference type="EMBL" id="BDGG01000005">
    <property type="protein sequence ID" value="GAU99077.1"/>
    <property type="molecule type" value="Genomic_DNA"/>
</dbReference>
<accession>A0A1D1VH37</accession>
<comment type="caution">
    <text evidence="2">The sequence shown here is derived from an EMBL/GenBank/DDBJ whole genome shotgun (WGS) entry which is preliminary data.</text>
</comment>
<dbReference type="OrthoDB" id="10249567at2759"/>
<dbReference type="STRING" id="947166.A0A1D1VH37"/>
<feature type="domain" description="BTB" evidence="1">
    <location>
        <begin position="81"/>
        <end position="141"/>
    </location>
</feature>
<dbReference type="AlphaFoldDB" id="A0A1D1VH37"/>
<evidence type="ECO:0000313" key="2">
    <source>
        <dbReference type="EMBL" id="GAU99077.1"/>
    </source>
</evidence>